<keyword evidence="10" id="KW-0449">Lipoprotein</keyword>
<dbReference type="CDD" id="cd19438">
    <property type="entry name" value="lipocalin_Blc-like"/>
    <property type="match status" value="1"/>
</dbReference>
<feature type="domain" description="Lipocalin/cytosolic fatty-acid binding" evidence="14">
    <location>
        <begin position="5"/>
        <end position="144"/>
    </location>
</feature>
<evidence type="ECO:0000256" key="10">
    <source>
        <dbReference type="ARBA" id="ARBA00023288"/>
    </source>
</evidence>
<reference evidence="16" key="1">
    <citation type="journal article" date="2019" name="Microbiol. Immunol.">
        <title>Molecular and phenotypic characterization of Leptospira johnsonii sp. nov., Leptospira ellinghausenii sp. nov. and Leptospira ryugenii sp. nov. isolated from soil and water in Japan.</title>
        <authorList>
            <person name="Masuzawa T."/>
            <person name="Saito M."/>
            <person name="Nakao R."/>
            <person name="Nikaido Y."/>
            <person name="Matsumoto M."/>
            <person name="Ogawa M."/>
            <person name="Yokoyama M."/>
            <person name="Hidaka Y."/>
            <person name="Tomita J."/>
            <person name="Sakakibara K."/>
            <person name="Suzuki K."/>
            <person name="Yasuda S."/>
            <person name="Sato H."/>
            <person name="Yamaguchi M."/>
            <person name="Yoshida S.I."/>
            <person name="Koizumi N."/>
            <person name="Kawamura Y."/>
        </authorList>
    </citation>
    <scope>NUCLEOTIDE SEQUENCE [LARGE SCALE GENOMIC DNA]</scope>
    <source>
        <strain evidence="16">E18</strain>
    </source>
</reference>
<evidence type="ECO:0000256" key="9">
    <source>
        <dbReference type="ARBA" id="ARBA00023237"/>
    </source>
</evidence>
<evidence type="ECO:0000313" key="15">
    <source>
        <dbReference type="EMBL" id="GBF43819.1"/>
    </source>
</evidence>
<dbReference type="SUPFAM" id="SSF50814">
    <property type="entry name" value="Lipocalins"/>
    <property type="match status" value="1"/>
</dbReference>
<keyword evidence="7" id="KW-0472">Membrane</keyword>
<evidence type="ECO:0000256" key="11">
    <source>
        <dbReference type="ARBA" id="ARBA00057024"/>
    </source>
</evidence>
<keyword evidence="5" id="KW-0732">Signal</keyword>
<evidence type="ECO:0000256" key="6">
    <source>
        <dbReference type="ARBA" id="ARBA00023121"/>
    </source>
</evidence>
<dbReference type="PRINTS" id="PR01171">
    <property type="entry name" value="BCTLIPOCALIN"/>
</dbReference>
<dbReference type="PANTHER" id="PTHR10612">
    <property type="entry name" value="APOLIPOPROTEIN D"/>
    <property type="match status" value="1"/>
</dbReference>
<dbReference type="GO" id="GO:0006950">
    <property type="term" value="P:response to stress"/>
    <property type="evidence" value="ECO:0007669"/>
    <property type="project" value="UniProtKB-ARBA"/>
</dbReference>
<dbReference type="AlphaFoldDB" id="A0A2P2DGT3"/>
<keyword evidence="8" id="KW-0564">Palmitate</keyword>
<evidence type="ECO:0000259" key="14">
    <source>
        <dbReference type="Pfam" id="PF08212"/>
    </source>
</evidence>
<dbReference type="PIRSF" id="PIRSF036893">
    <property type="entry name" value="Lipocalin_ApoD"/>
    <property type="match status" value="1"/>
</dbReference>
<evidence type="ECO:0000256" key="13">
    <source>
        <dbReference type="PIRNR" id="PIRNR036893"/>
    </source>
</evidence>
<dbReference type="InterPro" id="IPR012674">
    <property type="entry name" value="Calycin"/>
</dbReference>
<evidence type="ECO:0000256" key="2">
    <source>
        <dbReference type="ARBA" id="ARBA00004635"/>
    </source>
</evidence>
<proteinExistence type="inferred from homology"/>
<comment type="caution">
    <text evidence="15">The sequence shown here is derived from an EMBL/GenBank/DDBJ whole genome shotgun (WGS) entry which is preliminary data.</text>
</comment>
<evidence type="ECO:0000256" key="5">
    <source>
        <dbReference type="ARBA" id="ARBA00022729"/>
    </source>
</evidence>
<keyword evidence="6" id="KW-0446">Lipid-binding</keyword>
<evidence type="ECO:0000256" key="7">
    <source>
        <dbReference type="ARBA" id="ARBA00023136"/>
    </source>
</evidence>
<evidence type="ECO:0000256" key="3">
    <source>
        <dbReference type="ARBA" id="ARBA00006889"/>
    </source>
</evidence>
<comment type="function">
    <text evidence="11">Involved in the storage or transport of lipids necessary for membrane maintenance under stressful conditions. Displays a binding preference for lysophospholipids.</text>
</comment>
<keyword evidence="9" id="KW-0998">Cell outer membrane</keyword>
<gene>
    <name evidence="15" type="ORF">LPTSP2_31220</name>
</gene>
<name>A0A2P2DGT3_9LEPT</name>
<dbReference type="GO" id="GO:0009279">
    <property type="term" value="C:cell outer membrane"/>
    <property type="evidence" value="ECO:0007669"/>
    <property type="project" value="UniProtKB-SubCell"/>
</dbReference>
<evidence type="ECO:0000313" key="16">
    <source>
        <dbReference type="Proteomes" id="UP000245206"/>
    </source>
</evidence>
<dbReference type="FunFam" id="2.40.128.20:FF:000002">
    <property type="entry name" value="Outer membrane lipoprotein Blc"/>
    <property type="match status" value="1"/>
</dbReference>
<dbReference type="InterPro" id="IPR022272">
    <property type="entry name" value="Lipocalin_CS"/>
</dbReference>
<evidence type="ECO:0000256" key="12">
    <source>
        <dbReference type="ARBA" id="ARBA00071217"/>
    </source>
</evidence>
<dbReference type="Pfam" id="PF08212">
    <property type="entry name" value="Lipocalin_2"/>
    <property type="match status" value="1"/>
</dbReference>
<dbReference type="Proteomes" id="UP000245206">
    <property type="component" value="Unassembled WGS sequence"/>
</dbReference>
<comment type="similarity">
    <text evidence="3 13">Belongs to the calycin superfamily. Lipocalin family.</text>
</comment>
<dbReference type="InterPro" id="IPR000566">
    <property type="entry name" value="Lipocln_cytosolic_FA-bd_dom"/>
</dbReference>
<dbReference type="PANTHER" id="PTHR10612:SF34">
    <property type="entry name" value="APOLIPOPROTEIN D"/>
    <property type="match status" value="1"/>
</dbReference>
<dbReference type="InterPro" id="IPR002446">
    <property type="entry name" value="Lipocalin_bac"/>
</dbReference>
<protein>
    <recommendedName>
        <fullName evidence="12">Outer membrane lipoprotein Blc</fullName>
    </recommendedName>
</protein>
<dbReference type="PROSITE" id="PS00213">
    <property type="entry name" value="LIPOCALIN"/>
    <property type="match status" value="1"/>
</dbReference>
<evidence type="ECO:0000256" key="4">
    <source>
        <dbReference type="ARBA" id="ARBA00011738"/>
    </source>
</evidence>
<dbReference type="EMBL" id="BFAZ01000009">
    <property type="protein sequence ID" value="GBF43819.1"/>
    <property type="molecule type" value="Genomic_DNA"/>
</dbReference>
<accession>A0A2P2DGT3</accession>
<comment type="subunit">
    <text evidence="4">Homodimer.</text>
</comment>
<keyword evidence="16" id="KW-1185">Reference proteome</keyword>
<evidence type="ECO:0000256" key="1">
    <source>
        <dbReference type="ARBA" id="ARBA00004442"/>
    </source>
</evidence>
<organism evidence="15 16">
    <name type="scientific">Leptospira ellinghausenii</name>
    <dbReference type="NCBI Taxonomy" id="1917822"/>
    <lineage>
        <taxon>Bacteria</taxon>
        <taxon>Pseudomonadati</taxon>
        <taxon>Spirochaetota</taxon>
        <taxon>Spirochaetia</taxon>
        <taxon>Leptospirales</taxon>
        <taxon>Leptospiraceae</taxon>
        <taxon>Leptospira</taxon>
    </lineage>
</organism>
<dbReference type="GO" id="GO:0008289">
    <property type="term" value="F:lipid binding"/>
    <property type="evidence" value="ECO:0007669"/>
    <property type="project" value="UniProtKB-KW"/>
</dbReference>
<dbReference type="InterPro" id="IPR022271">
    <property type="entry name" value="Lipocalin_ApoD"/>
</dbReference>
<comment type="subcellular location">
    <subcellularLocation>
        <location evidence="1">Cell outer membrane</location>
    </subcellularLocation>
    <subcellularLocation>
        <location evidence="2">Membrane</location>
        <topology evidence="2">Lipid-anchor</topology>
    </subcellularLocation>
</comment>
<sequence length="148" mass="17098">MKGFELERYLGKWYEIARLDHSFERGLVDVTAEYAKRDDGGVKVINRGYDKQKLEWKEIEGKAFFQDTPDKGLLKVSFFGPFYGTYNIVELDKTNYGYALVCGPDRSYLWIMARTPEISKKITDDLMAKASALGFDTSKLIFVEHSRK</sequence>
<evidence type="ECO:0000256" key="8">
    <source>
        <dbReference type="ARBA" id="ARBA00023139"/>
    </source>
</evidence>
<dbReference type="InterPro" id="IPR047202">
    <property type="entry name" value="Lipocalin_Blc-like_dom"/>
</dbReference>
<dbReference type="Gene3D" id="2.40.128.20">
    <property type="match status" value="1"/>
</dbReference>